<sequence length="261" mass="29177">MDTPEESTTDPQTESDGGGTPNTYVDLLSEAHGVVGKSAIPFHMTQSQRMSKKGNDLSVFKGGDPHKHGARHAIEDNRISTSSSSYESCRPFKNNGSCHTYVDIEECHVDRDMDLERCNSISTVATLPVVSTPPVSRKQNEVVENSDRRLLATPTATTPKIHYEMKVPKGNEMKRYVILFCVVLVFIVLSTVLAGYVSTMNIPNEVDQKFKKMPEWDLLKSLPSNLTEMKTAFKLGFNNETQIINDLVLQHFLNETGMFFT</sequence>
<evidence type="ECO:0000313" key="3">
    <source>
        <dbReference type="EnsemblMetazoa" id="G5496.1:cds"/>
    </source>
</evidence>
<keyword evidence="4" id="KW-1185">Reference proteome</keyword>
<keyword evidence="2" id="KW-1133">Transmembrane helix</keyword>
<feature type="region of interest" description="Disordered" evidence="1">
    <location>
        <begin position="1"/>
        <end position="24"/>
    </location>
</feature>
<feature type="transmembrane region" description="Helical" evidence="2">
    <location>
        <begin position="176"/>
        <end position="197"/>
    </location>
</feature>
<protein>
    <submittedName>
        <fullName evidence="3">Uncharacterized protein</fullName>
    </submittedName>
</protein>
<proteinExistence type="predicted"/>
<keyword evidence="2" id="KW-0472">Membrane</keyword>
<evidence type="ECO:0000313" key="4">
    <source>
        <dbReference type="Proteomes" id="UP000005408"/>
    </source>
</evidence>
<organism evidence="3 4">
    <name type="scientific">Magallana gigas</name>
    <name type="common">Pacific oyster</name>
    <name type="synonym">Crassostrea gigas</name>
    <dbReference type="NCBI Taxonomy" id="29159"/>
    <lineage>
        <taxon>Eukaryota</taxon>
        <taxon>Metazoa</taxon>
        <taxon>Spiralia</taxon>
        <taxon>Lophotrochozoa</taxon>
        <taxon>Mollusca</taxon>
        <taxon>Bivalvia</taxon>
        <taxon>Autobranchia</taxon>
        <taxon>Pteriomorphia</taxon>
        <taxon>Ostreida</taxon>
        <taxon>Ostreoidea</taxon>
        <taxon>Ostreidae</taxon>
        <taxon>Magallana</taxon>
    </lineage>
</organism>
<name>A0A8W8NIW4_MAGGI</name>
<evidence type="ECO:0000256" key="1">
    <source>
        <dbReference type="SAM" id="MobiDB-lite"/>
    </source>
</evidence>
<reference evidence="3" key="1">
    <citation type="submission" date="2022-08" db="UniProtKB">
        <authorList>
            <consortium name="EnsemblMetazoa"/>
        </authorList>
    </citation>
    <scope>IDENTIFICATION</scope>
    <source>
        <strain evidence="3">05x7-T-G4-1.051#20</strain>
    </source>
</reference>
<keyword evidence="2" id="KW-0812">Transmembrane</keyword>
<dbReference type="Proteomes" id="UP000005408">
    <property type="component" value="Unassembled WGS sequence"/>
</dbReference>
<dbReference type="EnsemblMetazoa" id="G5496.1">
    <property type="protein sequence ID" value="G5496.1:cds"/>
    <property type="gene ID" value="G5496"/>
</dbReference>
<accession>A0A8W8NIW4</accession>
<evidence type="ECO:0000256" key="2">
    <source>
        <dbReference type="SAM" id="Phobius"/>
    </source>
</evidence>
<dbReference type="AlphaFoldDB" id="A0A8W8NIW4"/>